<organism evidence="2 3">
    <name type="scientific">Mucuna pruriens</name>
    <name type="common">Velvet bean</name>
    <name type="synonym">Dolichos pruriens</name>
    <dbReference type="NCBI Taxonomy" id="157652"/>
    <lineage>
        <taxon>Eukaryota</taxon>
        <taxon>Viridiplantae</taxon>
        <taxon>Streptophyta</taxon>
        <taxon>Embryophyta</taxon>
        <taxon>Tracheophyta</taxon>
        <taxon>Spermatophyta</taxon>
        <taxon>Magnoliopsida</taxon>
        <taxon>eudicotyledons</taxon>
        <taxon>Gunneridae</taxon>
        <taxon>Pentapetalae</taxon>
        <taxon>rosids</taxon>
        <taxon>fabids</taxon>
        <taxon>Fabales</taxon>
        <taxon>Fabaceae</taxon>
        <taxon>Papilionoideae</taxon>
        <taxon>50 kb inversion clade</taxon>
        <taxon>NPAAA clade</taxon>
        <taxon>indigoferoid/millettioid clade</taxon>
        <taxon>Phaseoleae</taxon>
        <taxon>Mucuna</taxon>
    </lineage>
</organism>
<dbReference type="AlphaFoldDB" id="A0A371G4R9"/>
<evidence type="ECO:0000256" key="1">
    <source>
        <dbReference type="SAM" id="Coils"/>
    </source>
</evidence>
<accession>A0A371G4R9</accession>
<dbReference type="EMBL" id="QJKJ01006779">
    <property type="protein sequence ID" value="RDX85507.1"/>
    <property type="molecule type" value="Genomic_DNA"/>
</dbReference>
<feature type="non-terminal residue" evidence="2">
    <location>
        <position position="83"/>
    </location>
</feature>
<dbReference type="OrthoDB" id="1741700at2759"/>
<protein>
    <submittedName>
        <fullName evidence="2">Uncharacterized protein</fullName>
    </submittedName>
</protein>
<dbReference type="Proteomes" id="UP000257109">
    <property type="component" value="Unassembled WGS sequence"/>
</dbReference>
<name>A0A371G4R9_MUCPR</name>
<proteinExistence type="predicted"/>
<comment type="caution">
    <text evidence="2">The sequence shown here is derived from an EMBL/GenBank/DDBJ whole genome shotgun (WGS) entry which is preliminary data.</text>
</comment>
<gene>
    <name evidence="2" type="ORF">CR513_33294</name>
</gene>
<feature type="coiled-coil region" evidence="1">
    <location>
        <begin position="8"/>
        <end position="39"/>
    </location>
</feature>
<feature type="non-terminal residue" evidence="2">
    <location>
        <position position="1"/>
    </location>
</feature>
<reference evidence="2" key="1">
    <citation type="submission" date="2018-05" db="EMBL/GenBank/DDBJ databases">
        <title>Draft genome of Mucuna pruriens seed.</title>
        <authorList>
            <person name="Nnadi N.E."/>
            <person name="Vos R."/>
            <person name="Hasami M.H."/>
            <person name="Devisetty U.K."/>
            <person name="Aguiy J.C."/>
        </authorList>
    </citation>
    <scope>NUCLEOTIDE SEQUENCE [LARGE SCALE GENOMIC DNA]</scope>
    <source>
        <strain evidence="2">JCA_2017</strain>
    </source>
</reference>
<evidence type="ECO:0000313" key="3">
    <source>
        <dbReference type="Proteomes" id="UP000257109"/>
    </source>
</evidence>
<sequence>MKRCNLSFDQAGKERKLKLQELEELRLEAYENSKIYKQKVNPFHDNMILRKEFKVGQKDEPFVITNVFPYGTVEIRDESTDKI</sequence>
<keyword evidence="1" id="KW-0175">Coiled coil</keyword>
<evidence type="ECO:0000313" key="2">
    <source>
        <dbReference type="EMBL" id="RDX85507.1"/>
    </source>
</evidence>
<keyword evidence="3" id="KW-1185">Reference proteome</keyword>